<accession>A0A0F4YZR6</accession>
<dbReference type="Proteomes" id="UP000053958">
    <property type="component" value="Unassembled WGS sequence"/>
</dbReference>
<comment type="caution">
    <text evidence="1">The sequence shown here is derived from an EMBL/GenBank/DDBJ whole genome shotgun (WGS) entry which is preliminary data.</text>
</comment>
<gene>
    <name evidence="1" type="ORF">T310_2181</name>
</gene>
<proteinExistence type="predicted"/>
<evidence type="ECO:0000313" key="1">
    <source>
        <dbReference type="EMBL" id="KKA23729.1"/>
    </source>
</evidence>
<dbReference type="GeneID" id="25314532"/>
<name>A0A0F4YZR6_RASE3</name>
<sequence length="115" mass="13431">MMYHISLYDYRIQLDRPWVHSYGQIERLIWWDSWDNPCGQQLTSTGIHRLSHGIYTPYLLNKSKATQANLVVTLASGYLDKSDEAKARRSQLAGTVHEPVRHMPQIILARKYIFT</sequence>
<evidence type="ECO:0000313" key="2">
    <source>
        <dbReference type="Proteomes" id="UP000053958"/>
    </source>
</evidence>
<dbReference type="AlphaFoldDB" id="A0A0F4YZR6"/>
<organism evidence="1 2">
    <name type="scientific">Rasamsonia emersonii (strain ATCC 16479 / CBS 393.64 / IMI 116815)</name>
    <dbReference type="NCBI Taxonomy" id="1408163"/>
    <lineage>
        <taxon>Eukaryota</taxon>
        <taxon>Fungi</taxon>
        <taxon>Dikarya</taxon>
        <taxon>Ascomycota</taxon>
        <taxon>Pezizomycotina</taxon>
        <taxon>Eurotiomycetes</taxon>
        <taxon>Eurotiomycetidae</taxon>
        <taxon>Eurotiales</taxon>
        <taxon>Trichocomaceae</taxon>
        <taxon>Rasamsonia</taxon>
    </lineage>
</organism>
<protein>
    <submittedName>
        <fullName evidence="1">Uncharacterized protein</fullName>
    </submittedName>
</protein>
<keyword evidence="2" id="KW-1185">Reference proteome</keyword>
<reference evidence="1 2" key="1">
    <citation type="submission" date="2015-04" db="EMBL/GenBank/DDBJ databases">
        <authorList>
            <person name="Heijne W.H."/>
            <person name="Fedorova N.D."/>
            <person name="Nierman W.C."/>
            <person name="Vollebregt A.W."/>
            <person name="Zhao Z."/>
            <person name="Wu L."/>
            <person name="Kumar M."/>
            <person name="Stam H."/>
            <person name="van den Berg M.A."/>
            <person name="Pel H.J."/>
        </authorList>
    </citation>
    <scope>NUCLEOTIDE SEQUENCE [LARGE SCALE GENOMIC DNA]</scope>
    <source>
        <strain evidence="1 2">CBS 393.64</strain>
    </source>
</reference>
<dbReference type="EMBL" id="LASV01000087">
    <property type="protein sequence ID" value="KKA23729.1"/>
    <property type="molecule type" value="Genomic_DNA"/>
</dbReference>
<dbReference type="RefSeq" id="XP_013330341.1">
    <property type="nucleotide sequence ID" value="XM_013474887.1"/>
</dbReference>